<name>A0ABU8VNY3_9BURK</name>
<organism evidence="15 16">
    <name type="scientific">Variovorax ureilyticus</name>
    <dbReference type="NCBI Taxonomy" id="1836198"/>
    <lineage>
        <taxon>Bacteria</taxon>
        <taxon>Pseudomonadati</taxon>
        <taxon>Pseudomonadota</taxon>
        <taxon>Betaproteobacteria</taxon>
        <taxon>Burkholderiales</taxon>
        <taxon>Comamonadaceae</taxon>
        <taxon>Variovorax</taxon>
    </lineage>
</organism>
<dbReference type="PANTHER" id="PTHR46025:SF3">
    <property type="entry name" value="XYLOSYLTRANSFERASE OXT"/>
    <property type="match status" value="1"/>
</dbReference>
<keyword evidence="8" id="KW-0735">Signal-anchor</keyword>
<evidence type="ECO:0000256" key="8">
    <source>
        <dbReference type="ARBA" id="ARBA00022968"/>
    </source>
</evidence>
<dbReference type="RefSeq" id="WP_340360259.1">
    <property type="nucleotide sequence ID" value="NZ_JBBKZU010000016.1"/>
</dbReference>
<keyword evidence="7" id="KW-0256">Endoplasmic reticulum</keyword>
<keyword evidence="11" id="KW-0472">Membrane</keyword>
<evidence type="ECO:0000256" key="1">
    <source>
        <dbReference type="ARBA" id="ARBA00004323"/>
    </source>
</evidence>
<keyword evidence="9" id="KW-1133">Transmembrane helix</keyword>
<evidence type="ECO:0000313" key="16">
    <source>
        <dbReference type="Proteomes" id="UP001365846"/>
    </source>
</evidence>
<dbReference type="EMBL" id="JBBKZU010000016">
    <property type="protein sequence ID" value="MEJ8815041.1"/>
    <property type="molecule type" value="Genomic_DNA"/>
</dbReference>
<dbReference type="Pfam" id="PF02485">
    <property type="entry name" value="Branch"/>
    <property type="match status" value="1"/>
</dbReference>
<evidence type="ECO:0000256" key="13">
    <source>
        <dbReference type="ARBA" id="ARBA00023180"/>
    </source>
</evidence>
<keyword evidence="13" id="KW-0325">Glycoprotein</keyword>
<comment type="subcellular location">
    <subcellularLocation>
        <location evidence="2">Endoplasmic reticulum membrane</location>
        <topology evidence="2">Single-pass type II membrane protein</topology>
    </subcellularLocation>
    <subcellularLocation>
        <location evidence="1">Golgi apparatus membrane</location>
        <topology evidence="1">Single-pass type II membrane protein</topology>
    </subcellularLocation>
</comment>
<keyword evidence="12" id="KW-1015">Disulfide bond</keyword>
<evidence type="ECO:0000256" key="3">
    <source>
        <dbReference type="ARBA" id="ARBA00022676"/>
    </source>
</evidence>
<comment type="caution">
    <text evidence="15">The sequence shown here is derived from an EMBL/GenBank/DDBJ whole genome shotgun (WGS) entry which is preliminary data.</text>
</comment>
<evidence type="ECO:0000256" key="14">
    <source>
        <dbReference type="ARBA" id="ARBA00042865"/>
    </source>
</evidence>
<evidence type="ECO:0000256" key="7">
    <source>
        <dbReference type="ARBA" id="ARBA00022824"/>
    </source>
</evidence>
<keyword evidence="4" id="KW-0808">Transferase</keyword>
<reference evidence="15 16" key="1">
    <citation type="submission" date="2024-03" db="EMBL/GenBank/DDBJ databases">
        <title>Novel species of the genus Variovorax.</title>
        <authorList>
            <person name="Liu Q."/>
            <person name="Xin Y.-H."/>
        </authorList>
    </citation>
    <scope>NUCLEOTIDE SEQUENCE [LARGE SCALE GENOMIC DNA]</scope>
    <source>
        <strain evidence="15 16">KACC 18899</strain>
    </source>
</reference>
<dbReference type="PANTHER" id="PTHR46025">
    <property type="entry name" value="XYLOSYLTRANSFERASE OXT"/>
    <property type="match status" value="1"/>
</dbReference>
<protein>
    <recommendedName>
        <fullName evidence="14">Peptide O-xylosyltransferase</fullName>
    </recommendedName>
</protein>
<evidence type="ECO:0000256" key="10">
    <source>
        <dbReference type="ARBA" id="ARBA00023034"/>
    </source>
</evidence>
<dbReference type="InterPro" id="IPR003406">
    <property type="entry name" value="Glyco_trans_14"/>
</dbReference>
<dbReference type="InterPro" id="IPR043538">
    <property type="entry name" value="XYLT"/>
</dbReference>
<keyword evidence="16" id="KW-1185">Reference proteome</keyword>
<evidence type="ECO:0000313" key="15">
    <source>
        <dbReference type="EMBL" id="MEJ8815041.1"/>
    </source>
</evidence>
<evidence type="ECO:0000256" key="6">
    <source>
        <dbReference type="ARBA" id="ARBA00022723"/>
    </source>
</evidence>
<evidence type="ECO:0000256" key="11">
    <source>
        <dbReference type="ARBA" id="ARBA00023136"/>
    </source>
</evidence>
<evidence type="ECO:0000256" key="2">
    <source>
        <dbReference type="ARBA" id="ARBA00004648"/>
    </source>
</evidence>
<accession>A0ABU8VNY3</accession>
<evidence type="ECO:0000256" key="12">
    <source>
        <dbReference type="ARBA" id="ARBA00023157"/>
    </source>
</evidence>
<evidence type="ECO:0000256" key="4">
    <source>
        <dbReference type="ARBA" id="ARBA00022679"/>
    </source>
</evidence>
<keyword evidence="6" id="KW-0479">Metal-binding</keyword>
<keyword evidence="10" id="KW-0333">Golgi apparatus</keyword>
<gene>
    <name evidence="15" type="ORF">WKW77_28470</name>
</gene>
<keyword evidence="3" id="KW-0328">Glycosyltransferase</keyword>
<keyword evidence="5" id="KW-0812">Transmembrane</keyword>
<evidence type="ECO:0000256" key="5">
    <source>
        <dbReference type="ARBA" id="ARBA00022692"/>
    </source>
</evidence>
<evidence type="ECO:0000256" key="9">
    <source>
        <dbReference type="ARBA" id="ARBA00022989"/>
    </source>
</evidence>
<dbReference type="Proteomes" id="UP001365846">
    <property type="component" value="Unassembled WGS sequence"/>
</dbReference>
<sequence length="308" mass="36289">MRIAVLILLHKWTNQQQRLVEFLAREYDVFIHADKRSQLAIQPDSPRIHFYSEYKAYWGHHSLNEATLFLFRQAARIGFDRYLLISGEDVPLKPLHEITRFFAATDQEFFEHHAMPRAQWADNGGFDRLDFFYPKVLSRGPASPLANKLNILLERLNRRLLIPAMRKVARRPRLPVEYWGGGQWLNLSGHCVTQMLAWLDANPWYERKFRWTRCSDEIFFHTLIFNFVQDVEVCNDHLRYIDWHSGPEIPRVMRRSDLDKMRQSPALFARKFDVNVDPTVIDALYADLAEQEQEPAAQRLSARSTACC</sequence>
<proteinExistence type="predicted"/>